<dbReference type="InterPro" id="IPR045540">
    <property type="entry name" value="YegS/DAGK_C"/>
</dbReference>
<dbReference type="Proteomes" id="UP001187343">
    <property type="component" value="Unassembled WGS sequence"/>
</dbReference>
<gene>
    <name evidence="8" type="ORF">Q8A67_014436</name>
</gene>
<dbReference type="PANTHER" id="PTHR12358">
    <property type="entry name" value="SPHINGOSINE KINASE"/>
    <property type="match status" value="1"/>
</dbReference>
<dbReference type="InterPro" id="IPR017438">
    <property type="entry name" value="ATP-NAD_kinase_N"/>
</dbReference>
<organism evidence="8 9">
    <name type="scientific">Cirrhinus molitorella</name>
    <name type="common">mud carp</name>
    <dbReference type="NCBI Taxonomy" id="172907"/>
    <lineage>
        <taxon>Eukaryota</taxon>
        <taxon>Metazoa</taxon>
        <taxon>Chordata</taxon>
        <taxon>Craniata</taxon>
        <taxon>Vertebrata</taxon>
        <taxon>Euteleostomi</taxon>
        <taxon>Actinopterygii</taxon>
        <taxon>Neopterygii</taxon>
        <taxon>Teleostei</taxon>
        <taxon>Ostariophysi</taxon>
        <taxon>Cypriniformes</taxon>
        <taxon>Cyprinidae</taxon>
        <taxon>Labeoninae</taxon>
        <taxon>Labeonini</taxon>
        <taxon>Cirrhinus</taxon>
    </lineage>
</organism>
<dbReference type="InterPro" id="IPR016064">
    <property type="entry name" value="NAD/diacylglycerol_kinase_sf"/>
</dbReference>
<dbReference type="GO" id="GO:0046512">
    <property type="term" value="P:sphingosine biosynthetic process"/>
    <property type="evidence" value="ECO:0007669"/>
    <property type="project" value="TreeGrafter"/>
</dbReference>
<dbReference type="Gene3D" id="3.40.50.10330">
    <property type="entry name" value="Probable inorganic polyphosphate/atp-NAD kinase, domain 1"/>
    <property type="match status" value="1"/>
</dbReference>
<comment type="caution">
    <text evidence="8">The sequence shown here is derived from an EMBL/GenBank/DDBJ whole genome shotgun (WGS) entry which is preliminary data.</text>
</comment>
<reference evidence="8" key="1">
    <citation type="submission" date="2023-08" db="EMBL/GenBank/DDBJ databases">
        <title>Chromosome-level Genome Assembly of mud carp (Cirrhinus molitorella).</title>
        <authorList>
            <person name="Liu H."/>
        </authorList>
    </citation>
    <scope>NUCLEOTIDE SEQUENCE</scope>
    <source>
        <strain evidence="8">Prfri</strain>
        <tissue evidence="8">Muscle</tissue>
    </source>
</reference>
<dbReference type="GO" id="GO:0016020">
    <property type="term" value="C:membrane"/>
    <property type="evidence" value="ECO:0007669"/>
    <property type="project" value="TreeGrafter"/>
</dbReference>
<comment type="subcellular location">
    <subcellularLocation>
        <location evidence="1">Endomembrane system</location>
    </subcellularLocation>
</comment>
<evidence type="ECO:0000256" key="5">
    <source>
        <dbReference type="ARBA" id="ARBA00022840"/>
    </source>
</evidence>
<name>A0AA88TKZ8_9TELE</name>
<keyword evidence="2" id="KW-0808">Transferase</keyword>
<evidence type="ECO:0000256" key="4">
    <source>
        <dbReference type="ARBA" id="ARBA00022777"/>
    </source>
</evidence>
<proteinExistence type="predicted"/>
<dbReference type="GO" id="GO:0071363">
    <property type="term" value="P:cellular response to growth factor stimulus"/>
    <property type="evidence" value="ECO:0007669"/>
    <property type="project" value="TreeGrafter"/>
</dbReference>
<protein>
    <recommendedName>
        <fullName evidence="7">sphingosine kinase</fullName>
        <ecNumber evidence="7">2.7.1.91</ecNumber>
    </recommendedName>
</protein>
<dbReference type="FunFam" id="3.40.50.10330:FF:000005">
    <property type="entry name" value="Sphingosine kinase 2"/>
    <property type="match status" value="1"/>
</dbReference>
<evidence type="ECO:0000256" key="2">
    <source>
        <dbReference type="ARBA" id="ARBA00022679"/>
    </source>
</evidence>
<dbReference type="GO" id="GO:0005737">
    <property type="term" value="C:cytoplasm"/>
    <property type="evidence" value="ECO:0007669"/>
    <property type="project" value="TreeGrafter"/>
</dbReference>
<dbReference type="GO" id="GO:0043066">
    <property type="term" value="P:negative regulation of apoptotic process"/>
    <property type="evidence" value="ECO:0007669"/>
    <property type="project" value="TreeGrafter"/>
</dbReference>
<evidence type="ECO:0000256" key="7">
    <source>
        <dbReference type="ARBA" id="ARBA00044037"/>
    </source>
</evidence>
<evidence type="ECO:0000256" key="3">
    <source>
        <dbReference type="ARBA" id="ARBA00022741"/>
    </source>
</evidence>
<dbReference type="InterPro" id="IPR001206">
    <property type="entry name" value="Diacylglycerol_kinase_cat_dom"/>
</dbReference>
<dbReference type="Pfam" id="PF19279">
    <property type="entry name" value="YegS_C"/>
    <property type="match status" value="1"/>
</dbReference>
<keyword evidence="6" id="KW-0472">Membrane</keyword>
<evidence type="ECO:0000256" key="1">
    <source>
        <dbReference type="ARBA" id="ARBA00004308"/>
    </source>
</evidence>
<dbReference type="AlphaFoldDB" id="A0AA88TKZ8"/>
<evidence type="ECO:0000313" key="8">
    <source>
        <dbReference type="EMBL" id="KAK2889061.1"/>
    </source>
</evidence>
<dbReference type="InterPro" id="IPR050187">
    <property type="entry name" value="Lipid_Phosphate_FormReg"/>
</dbReference>
<dbReference type="GO" id="GO:0012505">
    <property type="term" value="C:endomembrane system"/>
    <property type="evidence" value="ECO:0007669"/>
    <property type="project" value="UniProtKB-SubCell"/>
</dbReference>
<dbReference type="EC" id="2.7.1.91" evidence="7"/>
<keyword evidence="3" id="KW-0547">Nucleotide-binding</keyword>
<keyword evidence="4" id="KW-0418">Kinase</keyword>
<dbReference type="SMART" id="SM00046">
    <property type="entry name" value="DAGKc"/>
    <property type="match status" value="1"/>
</dbReference>
<dbReference type="PANTHER" id="PTHR12358:SF47">
    <property type="entry name" value="SPHINGOSINE KINASE 1"/>
    <property type="match status" value="1"/>
</dbReference>
<dbReference type="GO" id="GO:0008481">
    <property type="term" value="F:sphingosine kinase activity"/>
    <property type="evidence" value="ECO:0007669"/>
    <property type="project" value="UniProtKB-EC"/>
</dbReference>
<dbReference type="PROSITE" id="PS50146">
    <property type="entry name" value="DAGK"/>
    <property type="match status" value="1"/>
</dbReference>
<keyword evidence="5" id="KW-0067">ATP-binding</keyword>
<keyword evidence="9" id="KW-1185">Reference proteome</keyword>
<dbReference type="EMBL" id="JAUYZG010000014">
    <property type="protein sequence ID" value="KAK2889061.1"/>
    <property type="molecule type" value="Genomic_DNA"/>
</dbReference>
<dbReference type="GO" id="GO:0005524">
    <property type="term" value="F:ATP binding"/>
    <property type="evidence" value="ECO:0007669"/>
    <property type="project" value="UniProtKB-KW"/>
</dbReference>
<dbReference type="Gene3D" id="2.60.200.40">
    <property type="match status" value="1"/>
</dbReference>
<evidence type="ECO:0000313" key="9">
    <source>
        <dbReference type="Proteomes" id="UP001187343"/>
    </source>
</evidence>
<evidence type="ECO:0000256" key="6">
    <source>
        <dbReference type="ARBA" id="ARBA00023136"/>
    </source>
</evidence>
<accession>A0AA88TKZ8</accession>
<sequence>MFSKKTESKKPEISPVLMYGEFTVTRSMKVRCSLMLTETELTIQKINPLCGREKVVYHLSDCVGCRAYRSHDSMDVGAYFSAYFYPMRTRWMRSRLARQRVEQCFRVAPDQDPSVNLEEAQRWSRAIRDRVLHQRRQKTGAIQVEVKRPINFLIFLNPHSGKGNAHALFCGNVQRMLQEAEIQHTLIITERQNHARELVREADLSQWDALVIMSGDGLLFEVVNGLMERKDWKEAIQTPLGVLPGGSGNALAASIHHYSGLQAVSSEELLISCGFILCKGLVSRLDLTSVYMASSQRLFSFLSLAWGFVADVDIESEKYRHVGAARFTVGTLVRLASLRVYRGKLAYLPIENPMSQPSVVDSTASFSHIFPQSNSDTCSPSNDLLGHTLQNSSNSNNTPKSKESIPSPLSVLGPTDLLLNPLNQPVPGHWTVVQDEDFVLVVAMYQSHLAEDMLAAPSSRLDDGIIHLIYVKAGISRRSLLRLFLAMEKGGHLNTNCPHAVYVKVKALRLEPYSPKGIITVDGELVEYGPVQAQIHGSLARLIAG</sequence>
<dbReference type="Pfam" id="PF00781">
    <property type="entry name" value="DAGK_cat"/>
    <property type="match status" value="1"/>
</dbReference>
<dbReference type="SUPFAM" id="SSF111331">
    <property type="entry name" value="NAD kinase/diacylglycerol kinase-like"/>
    <property type="match status" value="1"/>
</dbReference>